<proteinExistence type="predicted"/>
<feature type="compositionally biased region" description="Acidic residues" evidence="1">
    <location>
        <begin position="275"/>
        <end position="287"/>
    </location>
</feature>
<feature type="region of interest" description="Disordered" evidence="1">
    <location>
        <begin position="388"/>
        <end position="439"/>
    </location>
</feature>
<organism evidence="2 3">
    <name type="scientific">Cutaneotrichosporon spelunceum</name>
    <dbReference type="NCBI Taxonomy" id="1672016"/>
    <lineage>
        <taxon>Eukaryota</taxon>
        <taxon>Fungi</taxon>
        <taxon>Dikarya</taxon>
        <taxon>Basidiomycota</taxon>
        <taxon>Agaricomycotina</taxon>
        <taxon>Tremellomycetes</taxon>
        <taxon>Trichosporonales</taxon>
        <taxon>Trichosporonaceae</taxon>
        <taxon>Cutaneotrichosporon</taxon>
    </lineage>
</organism>
<gene>
    <name evidence="2" type="ORF">CspeluHIS016_0302850</name>
</gene>
<feature type="region of interest" description="Disordered" evidence="1">
    <location>
        <begin position="1"/>
        <end position="30"/>
    </location>
</feature>
<feature type="compositionally biased region" description="Basic residues" evidence="1">
    <location>
        <begin position="411"/>
        <end position="439"/>
    </location>
</feature>
<sequence length="439" mass="47485">MRTIDLSPSRAFELTPRTPPPRDSFLPVSLTPSPLRKSPYFTMPRRAAARQPTPRAQGTPAAVSALFKASLTTMPKLRPKAVPNIVNEFDDIEEISEADYTEEELQRSAKRRAGRALKCLSSNAPSSSYAETSSLPTPSDALEPEHIDLVASSPPALLSPRKLPALSSSATASTMPSSTRPGSGRTRSPSPLIRRTRRRVVAGEAEEQVSGLPRQPASILTSPSKPSSSNKDRGQGSEGAEDEPVPAKQKGKGRADPNEEDCDDMSDGGRSIAPVDEESPDNYDDGWSDNMADIADLNSFNYEPIDIPDFERLPSTQAPRSRTRTPPIYVSDDESPQAQNAPLPGAAARAAALSASFSPDKRRLEGLTLISELSPELQEFYLNHFRRGANESDSDEDPDGFGVAAVVPKRTPARGRGRGRGRGSRGRGMRRGTYARRSK</sequence>
<keyword evidence="3" id="KW-1185">Reference proteome</keyword>
<reference evidence="2" key="2">
    <citation type="submission" date="2023-06" db="EMBL/GenBank/DDBJ databases">
        <authorList>
            <person name="Kobayashi Y."/>
            <person name="Kayamori A."/>
            <person name="Aoki K."/>
            <person name="Shiwa Y."/>
            <person name="Fujita N."/>
            <person name="Sugita T."/>
            <person name="Iwasaki W."/>
            <person name="Tanaka N."/>
            <person name="Takashima M."/>
        </authorList>
    </citation>
    <scope>NUCLEOTIDE SEQUENCE</scope>
    <source>
        <strain evidence="2">HIS016</strain>
    </source>
</reference>
<accession>A0AAD3TT80</accession>
<feature type="compositionally biased region" description="Low complexity" evidence="1">
    <location>
        <begin position="337"/>
        <end position="356"/>
    </location>
</feature>
<dbReference type="EMBL" id="BTCM01000003">
    <property type="protein sequence ID" value="GMK56445.1"/>
    <property type="molecule type" value="Genomic_DNA"/>
</dbReference>
<feature type="compositionally biased region" description="Low complexity" evidence="1">
    <location>
        <begin position="164"/>
        <end position="191"/>
    </location>
</feature>
<name>A0AAD3TT80_9TREE</name>
<evidence type="ECO:0000313" key="2">
    <source>
        <dbReference type="EMBL" id="GMK56445.1"/>
    </source>
</evidence>
<evidence type="ECO:0000313" key="3">
    <source>
        <dbReference type="Proteomes" id="UP001222932"/>
    </source>
</evidence>
<reference evidence="2" key="1">
    <citation type="journal article" date="2023" name="BMC Genomics">
        <title>Chromosome-level genome assemblies of Cutaneotrichosporon spp. (Trichosporonales, Basidiomycota) reveal imbalanced evolution between nucleotide sequences and chromosome synteny.</title>
        <authorList>
            <person name="Kobayashi Y."/>
            <person name="Kayamori A."/>
            <person name="Aoki K."/>
            <person name="Shiwa Y."/>
            <person name="Matsutani M."/>
            <person name="Fujita N."/>
            <person name="Sugita T."/>
            <person name="Iwasaki W."/>
            <person name="Tanaka N."/>
            <person name="Takashima M."/>
        </authorList>
    </citation>
    <scope>NUCLEOTIDE SEQUENCE</scope>
    <source>
        <strain evidence="2">HIS016</strain>
    </source>
</reference>
<comment type="caution">
    <text evidence="2">The sequence shown here is derived from an EMBL/GenBank/DDBJ whole genome shotgun (WGS) entry which is preliminary data.</text>
</comment>
<dbReference type="Proteomes" id="UP001222932">
    <property type="component" value="Unassembled WGS sequence"/>
</dbReference>
<feature type="region of interest" description="Disordered" evidence="1">
    <location>
        <begin position="121"/>
        <end position="291"/>
    </location>
</feature>
<protein>
    <submittedName>
        <fullName evidence="2">Uncharacterized protein</fullName>
    </submittedName>
</protein>
<feature type="compositionally biased region" description="Polar residues" evidence="1">
    <location>
        <begin position="121"/>
        <end position="137"/>
    </location>
</feature>
<feature type="region of interest" description="Disordered" evidence="1">
    <location>
        <begin position="305"/>
        <end position="357"/>
    </location>
</feature>
<dbReference type="AlphaFoldDB" id="A0AAD3TT80"/>
<evidence type="ECO:0000256" key="1">
    <source>
        <dbReference type="SAM" id="MobiDB-lite"/>
    </source>
</evidence>